<dbReference type="Proteomes" id="UP000245626">
    <property type="component" value="Unassembled WGS sequence"/>
</dbReference>
<evidence type="ECO:0000313" key="2">
    <source>
        <dbReference type="Proteomes" id="UP000245626"/>
    </source>
</evidence>
<name>A0ACD0NVL3_9BASI</name>
<reference evidence="1 2" key="1">
    <citation type="journal article" date="2018" name="Mol. Biol. Evol.">
        <title>Broad Genomic Sampling Reveals a Smut Pathogenic Ancestry of the Fungal Clade Ustilaginomycotina.</title>
        <authorList>
            <person name="Kijpornyongpan T."/>
            <person name="Mondo S.J."/>
            <person name="Barry K."/>
            <person name="Sandor L."/>
            <person name="Lee J."/>
            <person name="Lipzen A."/>
            <person name="Pangilinan J."/>
            <person name="LaButti K."/>
            <person name="Hainaut M."/>
            <person name="Henrissat B."/>
            <person name="Grigoriev I.V."/>
            <person name="Spatafora J.W."/>
            <person name="Aime M.C."/>
        </authorList>
    </citation>
    <scope>NUCLEOTIDE SEQUENCE [LARGE SCALE GENOMIC DNA]</scope>
    <source>
        <strain evidence="1 2">SA 807</strain>
    </source>
</reference>
<dbReference type="EMBL" id="KZ819998">
    <property type="protein sequence ID" value="PWN49862.1"/>
    <property type="molecule type" value="Genomic_DNA"/>
</dbReference>
<gene>
    <name evidence="1" type="ORF">IE53DRAFT_124226</name>
</gene>
<keyword evidence="2" id="KW-1185">Reference proteome</keyword>
<evidence type="ECO:0000313" key="1">
    <source>
        <dbReference type="EMBL" id="PWN49862.1"/>
    </source>
</evidence>
<protein>
    <submittedName>
        <fullName evidence="1">Uncharacterized protein</fullName>
    </submittedName>
</protein>
<accession>A0ACD0NVL3</accession>
<organism evidence="1 2">
    <name type="scientific">Violaceomyces palustris</name>
    <dbReference type="NCBI Taxonomy" id="1673888"/>
    <lineage>
        <taxon>Eukaryota</taxon>
        <taxon>Fungi</taxon>
        <taxon>Dikarya</taxon>
        <taxon>Basidiomycota</taxon>
        <taxon>Ustilaginomycotina</taxon>
        <taxon>Ustilaginomycetes</taxon>
        <taxon>Violaceomycetales</taxon>
        <taxon>Violaceomycetaceae</taxon>
        <taxon>Violaceomyces</taxon>
    </lineage>
</organism>
<proteinExistence type="predicted"/>
<sequence>MPAKVLSSAAQPAVSSSRTRSTVTKRTASTRSTSASATTSSSASTSAPAPASTSASTSTSTSTSVTSATKSLRTKSTATTAGASSTRLHASTVLTISSSSRASGRTVNSKSTTSKAPSTKTSATSNTAASSRAGSVSRNIPNAESKASSTSNPPTISEEQLLAGLKLASSSDPSLPRHLLTILHVSSHSLGVELLSKFPTKVSTSASKASQRSNTSEPKPLIEHVDSTSPAILTSKSSLYCKHIVNTILCSLNELLASGWKFGCSRPPIAAATSRDISTVASSSSPTGRVPLKTKMPSQAQERSVSDISSLTATDNNLMALVDCFRIASRLLLMANSRASSSDTGKGKGLEIETVMVTFTKKLASLEFYSAALEEVAFLRSMLVQGLGDTAESLSRSEPGADLVIFPTALLNGGNLDSIMRVLVLELQSLALVSTLDGLGTQGLVDFASLLREEGGPFTWQTLERQSPSDGKVADRAAYTIERAISKCLHRLGNPSGVPSLMMRSCALELLLEVSDVDLDAFWDRAARVGASHYKTAVNSSSVGPKEAFQQMEGVSKALVEKAAYLDKRAGKHGRALRRGEGFARFCENWIKLATHAGRTTSVDFVTAIMSSLHSCGDDATGSKQIDLALVHTSAILNKAVVGLDRILKGDDASSPEVVEALSNASAALILSSLWPTSAKIDAQLKHYRVIDQIRRRCLKSLEIKEAPNLERPSTPGSRPVTPSRGFGALQETIVRLLGPVLTQLESLFSHLRQDDLKVSVDQSATGFPTASCLMSDVLQTLRQMTHTRFDTRSPDRLQESKTYLERCLEMLRRAVNKVAEGERAENLYYVSASFYNLGAKLYNDRATDLAVQFLLPSCEVGEMAEESYASSKVESAATVEEAKVEEEEKRKALLSRKWDHLAACYRLQRENQKAQDCHKRSLSSQPDALHQQLELAAAKKGISETFSVKPFSSIAQTLKYAVETSVFDLLESQDRGNGQSLCSWLFELAKDAPAAAVGAMLEFSADSLDSEMHREEAPSALSGFLDAARSVYSPEEFPLRHSRTTIRKIELELMSGPQATSVDELLALAQVASTLLSRSDLAQDQGLILFTGHYQASLSLYRAMIEQRRASPGSPQLIVKHVSEACSFLVKSLTSKTTVIAQSMQKETSSGKVPVTALNAKSKKGVAARGTALSRAKTHKAATTPVTPPRKRTGRELTPITNSSATPDRVTPETNPASAAYDNPERLCGQIEMVYEALSAYGHTLASIELLKVLRRLSQASSQDSLSKDVNLRASASLARHYLLLGKPNRASTVLHSAISTCTKTPRGQGISDDTRVRCLLVSAEHLCRTGSVDRAISTYEDAIEIASAIPASESKSKERSWQRVMGRCKSFERQAMAAECYSLILFVKGDMVAAVNAGFKSVKNAIRASSALASLTSSANDKGKGRQKSPDEEGNVFGAAPIDAQPPSIGTMISEVETTKEGKSVKNDEPPQVNLRLAFPVLATLHWRLGKLLLHSYLRVSQLSSVRGIGRESEAFAGEGVELASSLGIQLSLSRALIQRGEVRLQLGQSTGGEEDLVRGLALLQEEWIPEAVILACVRGDSLTKIDNHGEALRAYSAGEATLKALGTSFTDLEALFPSPRPLHRTSSGTPGSRRTSSGMEVLLPEVQSRLLRRQAWLLQLMGRSEEADDLLDKAAYLESDAYGPSSDGKVDQSLIQGRIALRKALQQLESDQVLSMLPEAAISVPMVPSSTSTKNLGTVHQSNSMSVSAIKSATAKLAAADVAFRTALAAGCARSHVIQVREAFMSLALTHTIQATLGKGLKMAAREASALIDSGASVTIDRELLDAIHAKTKSDAPFDKSSDWLRFAKGRIDESLETSMAKLGISDGPTQNSDEIINIKPKSVTEFWEKVKKRHSPAYYTAEVAHLPSLKTPTYLLPRNWTVISISFIANRNTLLISRQTGGAGAEGILAQDPVIFSLPLDRQSRREGEEEELTIQAAKQELEDIIRSSNNSVHCAKDLTGMEARKMWWTQRRELDTRLKNLLEAMQDRWLGAFKSVFTAPFKDDDGVASGLDPLVSMKSLLTTLRSRFDKIIKRACFPTTSSSGKKPQKIKLDDAVFDCFSNLPADCSDEDLEDLLHYVMDALQFSGLQVAVDEIDLDEVALDLRKELEEFRGKIAKAASANSSPILDGDSRCPSSPRSDGSGRDDEKLDGDHHLFLVLDKDTCPFPWESMPILRKRPVSRIPSMAFLQDRIDLARVYHLGPQEQEVTPPTLNFIKGGQSRNRAVSSRSRSKRILVDLAAEEDMDDGEFGLVGAKIMKGLLNEDEEEEAFKKSLECGRLFNLCRGKTFYILNPSGDLVASQKRFEPWLSKRSTTSSSSAGSAHPALPSISSSQLPALGNQSLPTKREEKWKGIVGRPPIINEFANALKESDTLLYFGHSGAEQYIRPSNLHSLRRCGVTMLWGCSSGVLKDQGEFDRIGTALNYMNAGAPALVGSLWDTTDRELDGISEGTLIRVGLMEEDERSAPGVGGGGVTNPSSSKLESSSRCVGGRRRRPCDMSLTRALMEAREECRLPYLTGAACVVYGVPVYWNQDT</sequence>